<feature type="non-terminal residue" evidence="1">
    <location>
        <position position="71"/>
    </location>
</feature>
<keyword evidence="2" id="KW-1185">Reference proteome</keyword>
<reference evidence="1" key="2">
    <citation type="journal article" date="2022" name="New Phytol.">
        <title>Evolutionary transition to the ectomycorrhizal habit in the genomes of a hyperdiverse lineage of mushroom-forming fungi.</title>
        <authorList>
            <person name="Looney B."/>
            <person name="Miyauchi S."/>
            <person name="Morin E."/>
            <person name="Drula E."/>
            <person name="Courty P.E."/>
            <person name="Kohler A."/>
            <person name="Kuo A."/>
            <person name="LaButti K."/>
            <person name="Pangilinan J."/>
            <person name="Lipzen A."/>
            <person name="Riley R."/>
            <person name="Andreopoulos W."/>
            <person name="He G."/>
            <person name="Johnson J."/>
            <person name="Nolan M."/>
            <person name="Tritt A."/>
            <person name="Barry K.W."/>
            <person name="Grigoriev I.V."/>
            <person name="Nagy L.G."/>
            <person name="Hibbett D."/>
            <person name="Henrissat B."/>
            <person name="Matheny P.B."/>
            <person name="Labbe J."/>
            <person name="Martin F.M."/>
        </authorList>
    </citation>
    <scope>NUCLEOTIDE SEQUENCE</scope>
    <source>
        <strain evidence="1">EC-137</strain>
    </source>
</reference>
<name>A0ACB8QSF5_9AGAM</name>
<evidence type="ECO:0000313" key="1">
    <source>
        <dbReference type="EMBL" id="KAI0034768.1"/>
    </source>
</evidence>
<dbReference type="EMBL" id="MU273495">
    <property type="protein sequence ID" value="KAI0034768.1"/>
    <property type="molecule type" value="Genomic_DNA"/>
</dbReference>
<protein>
    <submittedName>
        <fullName evidence="1">Uncharacterized protein</fullName>
    </submittedName>
</protein>
<reference evidence="1" key="1">
    <citation type="submission" date="2021-02" db="EMBL/GenBank/DDBJ databases">
        <authorList>
            <consortium name="DOE Joint Genome Institute"/>
            <person name="Ahrendt S."/>
            <person name="Looney B.P."/>
            <person name="Miyauchi S."/>
            <person name="Morin E."/>
            <person name="Drula E."/>
            <person name="Courty P.E."/>
            <person name="Chicoki N."/>
            <person name="Fauchery L."/>
            <person name="Kohler A."/>
            <person name="Kuo A."/>
            <person name="Labutti K."/>
            <person name="Pangilinan J."/>
            <person name="Lipzen A."/>
            <person name="Riley R."/>
            <person name="Andreopoulos W."/>
            <person name="He G."/>
            <person name="Johnson J."/>
            <person name="Barry K.W."/>
            <person name="Grigoriev I.V."/>
            <person name="Nagy L."/>
            <person name="Hibbett D."/>
            <person name="Henrissat B."/>
            <person name="Matheny P.B."/>
            <person name="Labbe J."/>
            <person name="Martin F."/>
        </authorList>
    </citation>
    <scope>NUCLEOTIDE SEQUENCE</scope>
    <source>
        <strain evidence="1">EC-137</strain>
    </source>
</reference>
<accession>A0ACB8QSF5</accession>
<organism evidence="1 2">
    <name type="scientific">Vararia minispora EC-137</name>
    <dbReference type="NCBI Taxonomy" id="1314806"/>
    <lineage>
        <taxon>Eukaryota</taxon>
        <taxon>Fungi</taxon>
        <taxon>Dikarya</taxon>
        <taxon>Basidiomycota</taxon>
        <taxon>Agaricomycotina</taxon>
        <taxon>Agaricomycetes</taxon>
        <taxon>Russulales</taxon>
        <taxon>Lachnocladiaceae</taxon>
        <taxon>Vararia</taxon>
    </lineage>
</organism>
<evidence type="ECO:0000313" key="2">
    <source>
        <dbReference type="Proteomes" id="UP000814128"/>
    </source>
</evidence>
<dbReference type="Proteomes" id="UP000814128">
    <property type="component" value="Unassembled WGS sequence"/>
</dbReference>
<comment type="caution">
    <text evidence="1">The sequence shown here is derived from an EMBL/GenBank/DDBJ whole genome shotgun (WGS) entry which is preliminary data.</text>
</comment>
<feature type="non-terminal residue" evidence="1">
    <location>
        <position position="1"/>
    </location>
</feature>
<sequence length="71" mass="8348">ELIHLILDLILSRADLLNLALTCSTLRDIIIPAHLDYRIIISAEYHTGLWIHLVHNPYYARNIRELTLFNR</sequence>
<proteinExistence type="predicted"/>
<gene>
    <name evidence="1" type="ORF">K488DRAFT_21555</name>
</gene>